<keyword evidence="5 6" id="KW-0472">Membrane</keyword>
<organism evidence="7 8">
    <name type="scientific">Bacillus cereus</name>
    <dbReference type="NCBI Taxonomy" id="1396"/>
    <lineage>
        <taxon>Bacteria</taxon>
        <taxon>Bacillati</taxon>
        <taxon>Bacillota</taxon>
        <taxon>Bacilli</taxon>
        <taxon>Bacillales</taxon>
        <taxon>Bacillaceae</taxon>
        <taxon>Bacillus</taxon>
        <taxon>Bacillus cereus group</taxon>
    </lineage>
</organism>
<evidence type="ECO:0000256" key="1">
    <source>
        <dbReference type="ARBA" id="ARBA00004651"/>
    </source>
</evidence>
<feature type="transmembrane region" description="Helical" evidence="6">
    <location>
        <begin position="26"/>
        <end position="47"/>
    </location>
</feature>
<dbReference type="Pfam" id="PF04172">
    <property type="entry name" value="LrgB"/>
    <property type="match status" value="1"/>
</dbReference>
<dbReference type="Proteomes" id="UP000076482">
    <property type="component" value="Unassembled WGS sequence"/>
</dbReference>
<dbReference type="PATRIC" id="fig|1396.535.peg.10"/>
<feature type="transmembrane region" description="Helical" evidence="6">
    <location>
        <begin position="88"/>
        <end position="110"/>
    </location>
</feature>
<protein>
    <submittedName>
        <fullName evidence="7">Holin associated membrane protein 1</fullName>
    </submittedName>
</protein>
<feature type="transmembrane region" description="Helical" evidence="6">
    <location>
        <begin position="59"/>
        <end position="76"/>
    </location>
</feature>
<dbReference type="PANTHER" id="PTHR30249:SF17">
    <property type="entry name" value="HOLIN-LIKE PROTEIN CIDB"/>
    <property type="match status" value="1"/>
</dbReference>
<accession>A0A161T842</accession>
<reference evidence="7 8" key="1">
    <citation type="submission" date="2015-09" db="EMBL/GenBank/DDBJ databases">
        <title>Bacillus cereus food isolates.</title>
        <authorList>
            <person name="Boekhorst J."/>
        </authorList>
    </citation>
    <scope>NUCLEOTIDE SEQUENCE [LARGE SCALE GENOMIC DNA]</scope>
    <source>
        <strain evidence="7 8">B4088</strain>
    </source>
</reference>
<evidence type="ECO:0000256" key="5">
    <source>
        <dbReference type="ARBA" id="ARBA00023136"/>
    </source>
</evidence>
<proteinExistence type="predicted"/>
<evidence type="ECO:0000256" key="3">
    <source>
        <dbReference type="ARBA" id="ARBA00022692"/>
    </source>
</evidence>
<evidence type="ECO:0000313" key="7">
    <source>
        <dbReference type="EMBL" id="KZD69120.1"/>
    </source>
</evidence>
<evidence type="ECO:0000256" key="4">
    <source>
        <dbReference type="ARBA" id="ARBA00022989"/>
    </source>
</evidence>
<name>A0A161T842_BACCE</name>
<comment type="subcellular location">
    <subcellularLocation>
        <location evidence="1">Cell membrane</location>
        <topology evidence="1">Multi-pass membrane protein</topology>
    </subcellularLocation>
</comment>
<feature type="transmembrane region" description="Helical" evidence="6">
    <location>
        <begin position="147"/>
        <end position="167"/>
    </location>
</feature>
<evidence type="ECO:0000256" key="6">
    <source>
        <dbReference type="SAM" id="Phobius"/>
    </source>
</evidence>
<dbReference type="EMBL" id="LJKE01000032">
    <property type="protein sequence ID" value="KZD69120.1"/>
    <property type="molecule type" value="Genomic_DNA"/>
</dbReference>
<feature type="transmembrane region" description="Helical" evidence="6">
    <location>
        <begin position="199"/>
        <end position="219"/>
    </location>
</feature>
<sequence length="225" mass="23943">MQMVLIIITVVMYVLATKLYKKIPFPFTLPVLTVTVSMICLFLIFGISHHEYRANGGDILSGLLSPAIVALAIPLFKERNILMKNFLSILIGVAVGIVALTSMNVVIGGMLNIDKELILTTLPQLATMPIAISLADQIGGIPSMTSSFVVVAGITGAMIGPTVLKFFRITSTIGKGVGMGCASHIIGVSRLVKEGEKEATIGSVTMIVTGILISIFIPYGTKFIF</sequence>
<comment type="caution">
    <text evidence="7">The sequence shown here is derived from an EMBL/GenBank/DDBJ whole genome shotgun (WGS) entry which is preliminary data.</text>
</comment>
<evidence type="ECO:0000313" key="8">
    <source>
        <dbReference type="Proteomes" id="UP000076482"/>
    </source>
</evidence>
<dbReference type="InterPro" id="IPR007300">
    <property type="entry name" value="CidB/LrgB"/>
</dbReference>
<evidence type="ECO:0000256" key="2">
    <source>
        <dbReference type="ARBA" id="ARBA00022475"/>
    </source>
</evidence>
<keyword evidence="4 6" id="KW-1133">Transmembrane helix</keyword>
<dbReference type="PANTHER" id="PTHR30249">
    <property type="entry name" value="PUTATIVE SEROTONIN TRANSPORTER"/>
    <property type="match status" value="1"/>
</dbReference>
<gene>
    <name evidence="7" type="ORF">B4088_1302</name>
</gene>
<keyword evidence="2" id="KW-1003">Cell membrane</keyword>
<dbReference type="AlphaFoldDB" id="A0A161T842"/>
<keyword evidence="3 6" id="KW-0812">Transmembrane</keyword>
<dbReference type="GO" id="GO:0005886">
    <property type="term" value="C:plasma membrane"/>
    <property type="evidence" value="ECO:0007669"/>
    <property type="project" value="UniProtKB-SubCell"/>
</dbReference>